<organism evidence="2 3">
    <name type="scientific">Rothia amarae</name>
    <dbReference type="NCBI Taxonomy" id="169480"/>
    <lineage>
        <taxon>Bacteria</taxon>
        <taxon>Bacillati</taxon>
        <taxon>Actinomycetota</taxon>
        <taxon>Actinomycetes</taxon>
        <taxon>Micrococcales</taxon>
        <taxon>Micrococcaceae</taxon>
        <taxon>Rothia</taxon>
    </lineage>
</organism>
<gene>
    <name evidence="2" type="ORF">IDM48_01100</name>
</gene>
<reference evidence="2 3" key="1">
    <citation type="submission" date="2020-09" db="EMBL/GenBank/DDBJ databases">
        <title>Investigation of environmental microbe.</title>
        <authorList>
            <person name="Ou Y."/>
            <person name="Kang Q."/>
        </authorList>
    </citation>
    <scope>NUCLEOTIDE SEQUENCE [LARGE SCALE GENOMIC DNA]</scope>
    <source>
        <strain evidence="2 3">KJZ-9</strain>
    </source>
</reference>
<evidence type="ECO:0000256" key="1">
    <source>
        <dbReference type="SAM" id="SignalP"/>
    </source>
</evidence>
<evidence type="ECO:0000313" key="2">
    <source>
        <dbReference type="EMBL" id="QNV40088.1"/>
    </source>
</evidence>
<keyword evidence="1" id="KW-0732">Signal</keyword>
<dbReference type="EMBL" id="CP061538">
    <property type="protein sequence ID" value="QNV40088.1"/>
    <property type="molecule type" value="Genomic_DNA"/>
</dbReference>
<keyword evidence="3" id="KW-1185">Reference proteome</keyword>
<sequence>MFTSTRFAQRAGAVAGVATLLGFGLVAPAQAAPEAPVDSPAGSLQPAGDVPPTFGDPLTTQLCGVSGDGLATSGYLECHQLFQSGALFWNELMGAHQVQGAIYQAWVNEDSQPARGVAPVNQLQPTTNEIPVADGVQQSFSYADQGRVVYFWSPQTGAHFVDADTAAGQYFLNNGGAETLGFPTGEVVTAADGSSVLQTSAGTIQANFGANGESAGNFTAF</sequence>
<dbReference type="RefSeq" id="WP_068172458.1">
    <property type="nucleotide sequence ID" value="NZ_CP061538.1"/>
</dbReference>
<dbReference type="InterPro" id="IPR013207">
    <property type="entry name" value="LGFP"/>
</dbReference>
<accession>A0A7H2BK92</accession>
<feature type="chain" id="PRO_5028860635" evidence="1">
    <location>
        <begin position="32"/>
        <end position="221"/>
    </location>
</feature>
<proteinExistence type="predicted"/>
<feature type="signal peptide" evidence="1">
    <location>
        <begin position="1"/>
        <end position="31"/>
    </location>
</feature>
<dbReference type="Pfam" id="PF08310">
    <property type="entry name" value="LGFP"/>
    <property type="match status" value="2"/>
</dbReference>
<evidence type="ECO:0000313" key="3">
    <source>
        <dbReference type="Proteomes" id="UP000516421"/>
    </source>
</evidence>
<dbReference type="AlphaFoldDB" id="A0A7H2BK92"/>
<protein>
    <submittedName>
        <fullName evidence="2">Uncharacterized protein</fullName>
    </submittedName>
</protein>
<dbReference type="Proteomes" id="UP000516421">
    <property type="component" value="Chromosome"/>
</dbReference>
<name>A0A7H2BK92_9MICC</name>
<dbReference type="KEGG" id="rama:IDM48_01100"/>